<sequence>MSLGVLLLASTLHTSTGSFRRRSTRLDRLLFRYAGRCHRRLSGDVLLAMDRASAAKNEQCQKYPQVAHFDHCQTPVHGITAHCALITDQ</sequence>
<dbReference type="VEuPathDB" id="VectorBase:ADIR014579"/>
<evidence type="ECO:0000313" key="2">
    <source>
        <dbReference type="EnsemblMetazoa" id="ADIR014579-PA"/>
    </source>
</evidence>
<evidence type="ECO:0000313" key="3">
    <source>
        <dbReference type="Proteomes" id="UP000075884"/>
    </source>
</evidence>
<accession>A0A182NXK2</accession>
<feature type="signal peptide" evidence="1">
    <location>
        <begin position="1"/>
        <end position="17"/>
    </location>
</feature>
<organism evidence="2 3">
    <name type="scientific">Anopheles dirus</name>
    <dbReference type="NCBI Taxonomy" id="7168"/>
    <lineage>
        <taxon>Eukaryota</taxon>
        <taxon>Metazoa</taxon>
        <taxon>Ecdysozoa</taxon>
        <taxon>Arthropoda</taxon>
        <taxon>Hexapoda</taxon>
        <taxon>Insecta</taxon>
        <taxon>Pterygota</taxon>
        <taxon>Neoptera</taxon>
        <taxon>Endopterygota</taxon>
        <taxon>Diptera</taxon>
        <taxon>Nematocera</taxon>
        <taxon>Culicoidea</taxon>
        <taxon>Culicidae</taxon>
        <taxon>Anophelinae</taxon>
        <taxon>Anopheles</taxon>
    </lineage>
</organism>
<reference evidence="2" key="2">
    <citation type="submission" date="2020-05" db="UniProtKB">
        <authorList>
            <consortium name="EnsemblMetazoa"/>
        </authorList>
    </citation>
    <scope>IDENTIFICATION</scope>
    <source>
        <strain evidence="2">WRAIR2</strain>
    </source>
</reference>
<keyword evidence="3" id="KW-1185">Reference proteome</keyword>
<reference evidence="3" key="1">
    <citation type="submission" date="2013-03" db="EMBL/GenBank/DDBJ databases">
        <title>The Genome Sequence of Anopheles dirus WRAIR2.</title>
        <authorList>
            <consortium name="The Broad Institute Genomics Platform"/>
            <person name="Neafsey D.E."/>
            <person name="Walton C."/>
            <person name="Walker B."/>
            <person name="Young S.K."/>
            <person name="Zeng Q."/>
            <person name="Gargeya S."/>
            <person name="Fitzgerald M."/>
            <person name="Haas B."/>
            <person name="Abouelleil A."/>
            <person name="Allen A.W."/>
            <person name="Alvarado L."/>
            <person name="Arachchi H.M."/>
            <person name="Berlin A.M."/>
            <person name="Chapman S.B."/>
            <person name="Gainer-Dewar J."/>
            <person name="Goldberg J."/>
            <person name="Griggs A."/>
            <person name="Gujja S."/>
            <person name="Hansen M."/>
            <person name="Howarth C."/>
            <person name="Imamovic A."/>
            <person name="Ireland A."/>
            <person name="Larimer J."/>
            <person name="McCowan C."/>
            <person name="Murphy C."/>
            <person name="Pearson M."/>
            <person name="Poon T.W."/>
            <person name="Priest M."/>
            <person name="Roberts A."/>
            <person name="Saif S."/>
            <person name="Shea T."/>
            <person name="Sisk P."/>
            <person name="Sykes S."/>
            <person name="Wortman J."/>
            <person name="Nusbaum C."/>
            <person name="Birren B."/>
        </authorList>
    </citation>
    <scope>NUCLEOTIDE SEQUENCE [LARGE SCALE GENOMIC DNA]</scope>
    <source>
        <strain evidence="3">WRAIR2</strain>
    </source>
</reference>
<protein>
    <recommendedName>
        <fullName evidence="4">Secreted protein</fullName>
    </recommendedName>
</protein>
<dbReference type="Proteomes" id="UP000075884">
    <property type="component" value="Unassembled WGS sequence"/>
</dbReference>
<keyword evidence="1" id="KW-0732">Signal</keyword>
<evidence type="ECO:0000256" key="1">
    <source>
        <dbReference type="SAM" id="SignalP"/>
    </source>
</evidence>
<name>A0A182NXK2_9DIPT</name>
<dbReference type="EnsemblMetazoa" id="ADIR014579-RA">
    <property type="protein sequence ID" value="ADIR014579-PA"/>
    <property type="gene ID" value="ADIR014579"/>
</dbReference>
<proteinExistence type="predicted"/>
<evidence type="ECO:0008006" key="4">
    <source>
        <dbReference type="Google" id="ProtNLM"/>
    </source>
</evidence>
<dbReference type="AlphaFoldDB" id="A0A182NXK2"/>
<feature type="chain" id="PRO_5008130663" description="Secreted protein" evidence="1">
    <location>
        <begin position="18"/>
        <end position="89"/>
    </location>
</feature>